<dbReference type="Proteomes" id="UP000215539">
    <property type="component" value="Chromosome 1"/>
</dbReference>
<dbReference type="RefSeq" id="WP_066431167.1">
    <property type="nucleotide sequence ID" value="NZ_CP014227.1"/>
</dbReference>
<evidence type="ECO:0000313" key="2">
    <source>
        <dbReference type="EMBL" id="SNV14902.1"/>
    </source>
</evidence>
<evidence type="ECO:0000313" key="4">
    <source>
        <dbReference type="Proteomes" id="UP000215539"/>
    </source>
</evidence>
<keyword evidence="3" id="KW-1185">Reference proteome</keyword>
<dbReference type="CDD" id="cd24013">
    <property type="entry name" value="ASKHA_ATPase_BT3980-like"/>
    <property type="match status" value="1"/>
</dbReference>
<accession>A0AAX2GZV6</accession>
<evidence type="ECO:0000313" key="1">
    <source>
        <dbReference type="EMBL" id="AMD85992.1"/>
    </source>
</evidence>
<protein>
    <submittedName>
        <fullName evidence="2">Protein of uncharacterized function (DUF3822)</fullName>
    </submittedName>
</protein>
<dbReference type="InterPro" id="IPR024213">
    <property type="entry name" value="DUF3822"/>
</dbReference>
<dbReference type="AlphaFoldDB" id="A0AAX2GZV6"/>
<dbReference type="EMBL" id="CP014227">
    <property type="protein sequence ID" value="AMD85992.1"/>
    <property type="molecule type" value="Genomic_DNA"/>
</dbReference>
<sequence length="281" mass="33777">MMQKLPRNNSNLGTYFKELSIQINLDGLSFCVFNPLLNLVETIYNFPINFNYKNKEDIERQINYIIDSEDDLRQDFGTIRVLHNTPKFTLIPQALFGKDEETVEYLKYSIDVTEEERSTVELDKISSIETINAYMPNTLVNNVLLSYYGRFDYQHFATSLLRMFLKHYSSHAYEIMYIYAEQGSFYFVVFKAKRLYYFNRFSYETIDDFLYYILFSIEQLDIDTEQVPLYITGELEPTALFYEKVRRYVKYIYLIKYHKNNFHIGMDEELIRRNFVLTQSF</sequence>
<dbReference type="EMBL" id="LT906449">
    <property type="protein sequence ID" value="SNV14902.1"/>
    <property type="molecule type" value="Genomic_DNA"/>
</dbReference>
<dbReference type="KEGG" id="chg:AXF12_11010"/>
<dbReference type="Gene3D" id="3.30.420.260">
    <property type="match status" value="1"/>
</dbReference>
<evidence type="ECO:0000313" key="3">
    <source>
        <dbReference type="Proteomes" id="UP000065822"/>
    </source>
</evidence>
<reference evidence="1 3" key="1">
    <citation type="submission" date="2016-02" db="EMBL/GenBank/DDBJ databases">
        <authorList>
            <person name="Holder M.E."/>
            <person name="Ajami N.J."/>
            <person name="Petrosino J.F."/>
        </authorList>
    </citation>
    <scope>NUCLEOTIDE SEQUENCE [LARGE SCALE GENOMIC DNA]</scope>
    <source>
        <strain evidence="1 3">CCUG 32990</strain>
    </source>
</reference>
<dbReference type="Pfam" id="PF12864">
    <property type="entry name" value="DUF3822"/>
    <property type="match status" value="1"/>
</dbReference>
<gene>
    <name evidence="1" type="ORF">AXF12_11010</name>
    <name evidence="2" type="ORF">SAMEA44541418_01946</name>
</gene>
<proteinExistence type="predicted"/>
<dbReference type="Gene3D" id="3.30.420.250">
    <property type="match status" value="1"/>
</dbReference>
<organism evidence="2 4">
    <name type="scientific">Capnocytophaga haemolytica</name>
    <dbReference type="NCBI Taxonomy" id="45243"/>
    <lineage>
        <taxon>Bacteria</taxon>
        <taxon>Pseudomonadati</taxon>
        <taxon>Bacteroidota</taxon>
        <taxon>Flavobacteriia</taxon>
        <taxon>Flavobacteriales</taxon>
        <taxon>Flavobacteriaceae</taxon>
        <taxon>Capnocytophaga</taxon>
    </lineage>
</organism>
<dbReference type="Proteomes" id="UP000065822">
    <property type="component" value="Chromosome"/>
</dbReference>
<name>A0AAX2GZV6_9FLAO</name>
<reference evidence="2 4" key="2">
    <citation type="submission" date="2017-06" db="EMBL/GenBank/DDBJ databases">
        <authorList>
            <consortium name="Pathogen Informatics"/>
        </authorList>
    </citation>
    <scope>NUCLEOTIDE SEQUENCE [LARGE SCALE GENOMIC DNA]</scope>
    <source>
        <strain evidence="2 4">NCTC12947</strain>
    </source>
</reference>